<evidence type="ECO:0000256" key="1">
    <source>
        <dbReference type="ARBA" id="ARBA00022676"/>
    </source>
</evidence>
<dbReference type="PANTHER" id="PTHR11927">
    <property type="entry name" value="GALACTOSIDE 2-L-FUCOSYLTRANSFERASE"/>
    <property type="match status" value="1"/>
</dbReference>
<dbReference type="InterPro" id="IPR002516">
    <property type="entry name" value="Glyco_trans_11"/>
</dbReference>
<dbReference type="RefSeq" id="WP_377835441.1">
    <property type="nucleotide sequence ID" value="NZ_JBHRSK010000020.1"/>
</dbReference>
<gene>
    <name evidence="3" type="ORF">ACFOES_20335</name>
</gene>
<protein>
    <submittedName>
        <fullName evidence="3">Alpha-1,2-fucosyltransferase</fullName>
    </submittedName>
</protein>
<sequence length="296" mass="32987">MILANLIGGLGNQMFQYACATALARETGQELRFCVDGFSAYAADRALALESVFGIALPRATQADLAGVIGGWRSGTTMRRLLARPAAAPLRGRKFVAEKGFSYRPDLRARLGDGGYLHGYWQSERYFHAHAAAIRDAFRFSVPLEPENQALAARIAAGPAIGLHVRRGDYLNNAKVLALHGLCDPGYYREAIARLRAQHPEAKLFAFSDDPVWVEQQILNDLPDSECVRHNGGQQSYRDMQMMALCDHQIIANSSFSWWAAWLNPKPHKRIIAPRQWFADPSLDASNIVPPEWERL</sequence>
<dbReference type="Proteomes" id="UP001595443">
    <property type="component" value="Unassembled WGS sequence"/>
</dbReference>
<keyword evidence="4" id="KW-1185">Reference proteome</keyword>
<dbReference type="PANTHER" id="PTHR11927:SF9">
    <property type="entry name" value="L-FUCOSYLTRANSFERASE"/>
    <property type="match status" value="1"/>
</dbReference>
<keyword evidence="2" id="KW-0808">Transferase</keyword>
<evidence type="ECO:0000313" key="4">
    <source>
        <dbReference type="Proteomes" id="UP001595443"/>
    </source>
</evidence>
<dbReference type="Pfam" id="PF01531">
    <property type="entry name" value="Glyco_transf_11"/>
    <property type="match status" value="1"/>
</dbReference>
<reference evidence="4" key="1">
    <citation type="journal article" date="2019" name="Int. J. Syst. Evol. Microbiol.">
        <title>The Global Catalogue of Microorganisms (GCM) 10K type strain sequencing project: providing services to taxonomists for standard genome sequencing and annotation.</title>
        <authorList>
            <consortium name="The Broad Institute Genomics Platform"/>
            <consortium name="The Broad Institute Genome Sequencing Center for Infectious Disease"/>
            <person name="Wu L."/>
            <person name="Ma J."/>
        </authorList>
    </citation>
    <scope>NUCLEOTIDE SEQUENCE [LARGE SCALE GENOMIC DNA]</scope>
    <source>
        <strain evidence="4">KCTC 62192</strain>
    </source>
</reference>
<comment type="caution">
    <text evidence="3">The sequence shown here is derived from an EMBL/GenBank/DDBJ whole genome shotgun (WGS) entry which is preliminary data.</text>
</comment>
<evidence type="ECO:0000256" key="2">
    <source>
        <dbReference type="ARBA" id="ARBA00022679"/>
    </source>
</evidence>
<organism evidence="3 4">
    <name type="scientific">Acidimangrovimonas pyrenivorans</name>
    <dbReference type="NCBI Taxonomy" id="2030798"/>
    <lineage>
        <taxon>Bacteria</taxon>
        <taxon>Pseudomonadati</taxon>
        <taxon>Pseudomonadota</taxon>
        <taxon>Alphaproteobacteria</taxon>
        <taxon>Rhodobacterales</taxon>
        <taxon>Paracoccaceae</taxon>
        <taxon>Acidimangrovimonas</taxon>
    </lineage>
</organism>
<evidence type="ECO:0000313" key="3">
    <source>
        <dbReference type="EMBL" id="MFC2970454.1"/>
    </source>
</evidence>
<dbReference type="Gene3D" id="3.40.50.11350">
    <property type="match status" value="1"/>
</dbReference>
<dbReference type="CDD" id="cd11301">
    <property type="entry name" value="Fut1_Fut2_like"/>
    <property type="match status" value="1"/>
</dbReference>
<name>A0ABV7ALW7_9RHOB</name>
<accession>A0ABV7ALW7</accession>
<proteinExistence type="predicted"/>
<keyword evidence="1" id="KW-0328">Glycosyltransferase</keyword>
<dbReference type="EMBL" id="JBHRSK010000020">
    <property type="protein sequence ID" value="MFC2970454.1"/>
    <property type="molecule type" value="Genomic_DNA"/>
</dbReference>